<evidence type="ECO:0000313" key="3">
    <source>
        <dbReference type="Proteomes" id="UP000218231"/>
    </source>
</evidence>
<evidence type="ECO:0000313" key="2">
    <source>
        <dbReference type="EMBL" id="PAV90776.1"/>
    </source>
</evidence>
<dbReference type="GO" id="GO:0005737">
    <property type="term" value="C:cytoplasm"/>
    <property type="evidence" value="ECO:0007669"/>
    <property type="project" value="TreeGrafter"/>
</dbReference>
<reference evidence="2 3" key="1">
    <citation type="journal article" date="2017" name="Curr. Biol.">
        <title>Genome architecture and evolution of a unichromosomal asexual nematode.</title>
        <authorList>
            <person name="Fradin H."/>
            <person name="Zegar C."/>
            <person name="Gutwein M."/>
            <person name="Lucas J."/>
            <person name="Kovtun M."/>
            <person name="Corcoran D."/>
            <person name="Baugh L.R."/>
            <person name="Kiontke K."/>
            <person name="Gunsalus K."/>
            <person name="Fitch D.H."/>
            <person name="Piano F."/>
        </authorList>
    </citation>
    <scope>NUCLEOTIDE SEQUENCE [LARGE SCALE GENOMIC DNA]</scope>
    <source>
        <strain evidence="2">PF1309</strain>
    </source>
</reference>
<dbReference type="OrthoDB" id="6101761at2759"/>
<proteinExistence type="predicted"/>
<dbReference type="Pfam" id="PF19281">
    <property type="entry name" value="PHYHIP_C"/>
    <property type="match status" value="1"/>
</dbReference>
<comment type="caution">
    <text evidence="2">The sequence shown here is derived from an EMBL/GenBank/DDBJ whole genome shotgun (WGS) entry which is preliminary data.</text>
</comment>
<dbReference type="PANTHER" id="PTHR15698">
    <property type="entry name" value="PROTEIN CBG15099"/>
    <property type="match status" value="1"/>
</dbReference>
<gene>
    <name evidence="2" type="ORF">WR25_13014</name>
</gene>
<accession>A0A2A2LX19</accession>
<protein>
    <recommendedName>
        <fullName evidence="1">Phytanoyl-CoA hydroxylase-interacting protein-like C-terminal domain-containing protein</fullName>
    </recommendedName>
</protein>
<evidence type="ECO:0000259" key="1">
    <source>
        <dbReference type="Pfam" id="PF19281"/>
    </source>
</evidence>
<dbReference type="EMBL" id="LIAE01006352">
    <property type="protein sequence ID" value="PAV90776.1"/>
    <property type="molecule type" value="Genomic_DNA"/>
</dbReference>
<keyword evidence="3" id="KW-1185">Reference proteome</keyword>
<dbReference type="AlphaFoldDB" id="A0A2A2LX19"/>
<dbReference type="PANTHER" id="PTHR15698:SF4">
    <property type="entry name" value="PHYTANOYL-COA HYDROXYLASE-INTERACTING PROTEIN-LIKE C-TERMINAL DOMAIN-CONTAINING PROTEIN"/>
    <property type="match status" value="1"/>
</dbReference>
<name>A0A2A2LX19_9BILA</name>
<dbReference type="InterPro" id="IPR042868">
    <property type="entry name" value="PHYHIP/PHYHIPL"/>
</dbReference>
<organism evidence="2 3">
    <name type="scientific">Diploscapter pachys</name>
    <dbReference type="NCBI Taxonomy" id="2018661"/>
    <lineage>
        <taxon>Eukaryota</taxon>
        <taxon>Metazoa</taxon>
        <taxon>Ecdysozoa</taxon>
        <taxon>Nematoda</taxon>
        <taxon>Chromadorea</taxon>
        <taxon>Rhabditida</taxon>
        <taxon>Rhabditina</taxon>
        <taxon>Rhabditomorpha</taxon>
        <taxon>Rhabditoidea</taxon>
        <taxon>Rhabditidae</taxon>
        <taxon>Diploscapter</taxon>
    </lineage>
</organism>
<dbReference type="SUPFAM" id="SSF49265">
    <property type="entry name" value="Fibronectin type III"/>
    <property type="match status" value="1"/>
</dbReference>
<sequence>MDGNWRDGFNDFSWSAYPSYGHETAMRNTSWRGSANHYQSNYTSFSRFDNRATDYHPYAQASTSSSFAPLGPPHRYFAHAPIPGFATDVHNYLPLDAQRPSSRPIKEDFTNFSSESEPLTLHFEVASRKIDISWKPLWEGYRNTFYYAIEVLNNSTAKRAKYEKKWNQTTCELKVMPGTEYTITVERRTIRDGKVIATGNGTVTARLSHDEYLQLYRKCEVFARNDMHPFEVLYRCKPKCYWEDIHLYRSGIMQKYAKDFNGQPANWINGVLSGLFFSARLDKDGYLPDTSPFGDTRMIIQAYTLLNPVTHNFYFADFYCNYMTHYITIVICRKESETDLYSKQHLIRINPEDNPFLKVCRAVYPNSIPTYFVNRNIWVEIYYTEDIPLSWGRFDPIYAIGAGTSKIGGLPNNKYCPKCNLYPAKDPGADKENGEKENEDDYYDDVQEVGRSDELLKSTFKVLINQDKSNIDDWEDIIEIICNSVDSVCNSEAEEKKDPIALSDESVIEALKRMHDELGSTENSEVKKAAEELTHFVDNFTKTRDAMWKKILSIPLLKR</sequence>
<dbReference type="InterPro" id="IPR036116">
    <property type="entry name" value="FN3_sf"/>
</dbReference>
<dbReference type="InterPro" id="IPR045545">
    <property type="entry name" value="PHYIP/PHIPL_C"/>
</dbReference>
<dbReference type="Proteomes" id="UP000218231">
    <property type="component" value="Unassembled WGS sequence"/>
</dbReference>
<feature type="domain" description="Phytanoyl-CoA hydroxylase-interacting protein-like C-terminal" evidence="1">
    <location>
        <begin position="204"/>
        <end position="395"/>
    </location>
</feature>